<sequence length="931" mass="105393">MTSFGARNKQCRETAVSKGSKSVKSLGAVDKQCRKTDVSNWNKSVKDLGVGDKQCRKTDVSKGIKKNIERKGNDGNVKIPANESLPDRVHPLFIPNLPHLPCHSPLAQNPNRGVHHQIPGMTYKSKHYENIPPQTDLGNVYSAYDNVGLQNATFTSANYAGILSGHNYSATHQAGYPIPRSGNVLSEPFSMFHNIPPPSYDAAVSYGKPSKQNVLDSRLTADVLVKTLALFNRQFGTAETLSRQVEVNPDIIVNLSKSRKDLFSVMGNGKQAVIELVPKLDLCHLYSTRSGCTEIESCGKLHICKAYATENCMIQSCMYGHRWDTAHNSTILSKLYLDLIDQRVLHQIVRKACRDKSQLRVCIYYNNDRGCRKAEHCNFLHICMNYIVGKGKCSEEKCILNHNLLAPSCIKHFRNLGVPTNEKPNKVLLAHVAIPKAEQPSSSGMNMTSEDEKVITRREQDEKNKRLESSSSECDMSESSAEVTEQAKIIKKKQLDNPRKKKKTVNSTDVLGNVEIPEVCLFSIDDRCKDTKSGCKKLHTKSLFHWQFESKGNWYNFKVFHSKILEKAYRNVNTGEVELPVLDQGKLEFEAKELLIILGASSWKADFKSMTMACNKLHLNIRRLSTQSSVISSSPKATVFEWYFQDKKGTWVVYGQVDSLGNQNMVCNVTSADIEKKYLSDPNSGFDINNAHNRYKLDFINMLQTNISTNTVREIRRRPSRLAYQKKQTPEDDSCTAIPAYWNKMSENQTHLLVALDPNSPEFQEVSGRLRLTLPNANILKIQRLQNPYLWRLFQYKKLLLSQRYDGSQMNVQKLFHGTDPNYIDTVCKENIDWRQGITHEQIYGKGSYFSHSAVIARNYCVPNDYGRFTVFFAIVIIGAIAKGDPALTQPPSNPSVNALYDTTVDNVEAPTVYVKYDKEEYYPEYVIEFF</sequence>
<evidence type="ECO:0000259" key="6">
    <source>
        <dbReference type="PROSITE" id="PS50103"/>
    </source>
</evidence>
<dbReference type="InterPro" id="IPR004170">
    <property type="entry name" value="WWE_dom"/>
</dbReference>
<feature type="compositionally biased region" description="Polar residues" evidence="5">
    <location>
        <begin position="439"/>
        <end position="448"/>
    </location>
</feature>
<dbReference type="GO" id="GO:0005634">
    <property type="term" value="C:nucleus"/>
    <property type="evidence" value="ECO:0007669"/>
    <property type="project" value="UniProtKB-SubCell"/>
</dbReference>
<comment type="subcellular location">
    <subcellularLocation>
        <location evidence="1">Nucleus</location>
    </subcellularLocation>
</comment>
<comment type="similarity">
    <text evidence="3">Belongs to the ARTD/PARP family.</text>
</comment>
<dbReference type="PROSITE" id="PS50918">
    <property type="entry name" value="WWE"/>
    <property type="match status" value="1"/>
</dbReference>
<dbReference type="Pfam" id="PF00644">
    <property type="entry name" value="PARP"/>
    <property type="match status" value="1"/>
</dbReference>
<dbReference type="Gene3D" id="3.30.720.50">
    <property type="match status" value="1"/>
</dbReference>
<dbReference type="PROSITE" id="PS51059">
    <property type="entry name" value="PARP_CATALYTIC"/>
    <property type="match status" value="1"/>
</dbReference>
<dbReference type="SUPFAM" id="SSF56399">
    <property type="entry name" value="ADP-ribosylation"/>
    <property type="match status" value="1"/>
</dbReference>
<keyword evidence="4" id="KW-0479">Metal-binding</keyword>
<dbReference type="InterPro" id="IPR037197">
    <property type="entry name" value="WWE_dom_sf"/>
</dbReference>
<dbReference type="GO" id="GO:0003950">
    <property type="term" value="F:NAD+ poly-ADP-ribosyltransferase activity"/>
    <property type="evidence" value="ECO:0007669"/>
    <property type="project" value="InterPro"/>
</dbReference>
<feature type="compositionally biased region" description="Low complexity" evidence="5">
    <location>
        <begin position="469"/>
        <end position="480"/>
    </location>
</feature>
<keyword evidence="10" id="KW-1185">Reference proteome</keyword>
<name>A0AAN9AG26_HALRR</name>
<dbReference type="EMBL" id="JAXCGZ010000414">
    <property type="protein sequence ID" value="KAK7086032.1"/>
    <property type="molecule type" value="Genomic_DNA"/>
</dbReference>
<evidence type="ECO:0000313" key="10">
    <source>
        <dbReference type="Proteomes" id="UP001381693"/>
    </source>
</evidence>
<evidence type="ECO:0000256" key="1">
    <source>
        <dbReference type="ARBA" id="ARBA00004123"/>
    </source>
</evidence>
<dbReference type="PROSITE" id="PS50103">
    <property type="entry name" value="ZF_C3H1"/>
    <property type="match status" value="1"/>
</dbReference>
<dbReference type="GO" id="GO:0008270">
    <property type="term" value="F:zinc ion binding"/>
    <property type="evidence" value="ECO:0007669"/>
    <property type="project" value="UniProtKB-KW"/>
</dbReference>
<gene>
    <name evidence="9" type="ORF">SK128_018082</name>
</gene>
<dbReference type="InterPro" id="IPR000571">
    <property type="entry name" value="Znf_CCCH"/>
</dbReference>
<dbReference type="InterPro" id="IPR051712">
    <property type="entry name" value="ARTD-AVP"/>
</dbReference>
<feature type="region of interest" description="Disordered" evidence="5">
    <location>
        <begin position="1"/>
        <end position="24"/>
    </location>
</feature>
<evidence type="ECO:0000259" key="8">
    <source>
        <dbReference type="PROSITE" id="PS51059"/>
    </source>
</evidence>
<dbReference type="AlphaFoldDB" id="A0AAN9AG26"/>
<dbReference type="Proteomes" id="UP001381693">
    <property type="component" value="Unassembled WGS sequence"/>
</dbReference>
<organism evidence="9 10">
    <name type="scientific">Halocaridina rubra</name>
    <name type="common">Hawaiian red shrimp</name>
    <dbReference type="NCBI Taxonomy" id="373956"/>
    <lineage>
        <taxon>Eukaryota</taxon>
        <taxon>Metazoa</taxon>
        <taxon>Ecdysozoa</taxon>
        <taxon>Arthropoda</taxon>
        <taxon>Crustacea</taxon>
        <taxon>Multicrustacea</taxon>
        <taxon>Malacostraca</taxon>
        <taxon>Eumalacostraca</taxon>
        <taxon>Eucarida</taxon>
        <taxon>Decapoda</taxon>
        <taxon>Pleocyemata</taxon>
        <taxon>Caridea</taxon>
        <taxon>Atyoidea</taxon>
        <taxon>Atyidae</taxon>
        <taxon>Halocaridina</taxon>
    </lineage>
</organism>
<proteinExistence type="inferred from homology"/>
<feature type="region of interest" description="Disordered" evidence="5">
    <location>
        <begin position="438"/>
        <end position="480"/>
    </location>
</feature>
<comment type="caution">
    <text evidence="9">The sequence shown here is derived from an EMBL/GenBank/DDBJ whole genome shotgun (WGS) entry which is preliminary data.</text>
</comment>
<evidence type="ECO:0000313" key="9">
    <source>
        <dbReference type="EMBL" id="KAK7086032.1"/>
    </source>
</evidence>
<dbReference type="Pfam" id="PF02825">
    <property type="entry name" value="WWE"/>
    <property type="match status" value="2"/>
</dbReference>
<feature type="domain" description="WWE" evidence="7">
    <location>
        <begin position="628"/>
        <end position="717"/>
    </location>
</feature>
<reference evidence="9 10" key="1">
    <citation type="submission" date="2023-11" db="EMBL/GenBank/DDBJ databases">
        <title>Halocaridina rubra genome assembly.</title>
        <authorList>
            <person name="Smith C."/>
        </authorList>
    </citation>
    <scope>NUCLEOTIDE SEQUENCE [LARGE SCALE GENOMIC DNA]</scope>
    <source>
        <strain evidence="9">EP-1</strain>
        <tissue evidence="9">Whole</tissue>
    </source>
</reference>
<dbReference type="PANTHER" id="PTHR45740">
    <property type="entry name" value="POLY [ADP-RIBOSE] POLYMERASE"/>
    <property type="match status" value="1"/>
</dbReference>
<dbReference type="GO" id="GO:1990404">
    <property type="term" value="F:NAD+-protein mono-ADP-ribosyltransferase activity"/>
    <property type="evidence" value="ECO:0007669"/>
    <property type="project" value="TreeGrafter"/>
</dbReference>
<feature type="zinc finger region" description="C3H1-type" evidence="4">
    <location>
        <begin position="356"/>
        <end position="384"/>
    </location>
</feature>
<dbReference type="Gene3D" id="3.90.228.10">
    <property type="match status" value="1"/>
</dbReference>
<evidence type="ECO:0000256" key="5">
    <source>
        <dbReference type="SAM" id="MobiDB-lite"/>
    </source>
</evidence>
<feature type="domain" description="C3H1-type" evidence="6">
    <location>
        <begin position="356"/>
        <end position="384"/>
    </location>
</feature>
<keyword evidence="4" id="KW-0862">Zinc</keyword>
<dbReference type="InterPro" id="IPR012317">
    <property type="entry name" value="Poly(ADP-ribose)pol_cat_dom"/>
</dbReference>
<feature type="domain" description="PARP catalytic" evidence="8">
    <location>
        <begin position="738"/>
        <end position="931"/>
    </location>
</feature>
<evidence type="ECO:0008006" key="11">
    <source>
        <dbReference type="Google" id="ProtNLM"/>
    </source>
</evidence>
<dbReference type="SUPFAM" id="SSF117839">
    <property type="entry name" value="WWE domain"/>
    <property type="match status" value="2"/>
</dbReference>
<feature type="compositionally biased region" description="Basic and acidic residues" evidence="5">
    <location>
        <begin position="450"/>
        <end position="468"/>
    </location>
</feature>
<evidence type="ECO:0000256" key="3">
    <source>
        <dbReference type="ARBA" id="ARBA00024347"/>
    </source>
</evidence>
<protein>
    <recommendedName>
        <fullName evidence="11">Poly [ADP-ribose] polymerase</fullName>
    </recommendedName>
</protein>
<evidence type="ECO:0000259" key="7">
    <source>
        <dbReference type="PROSITE" id="PS50918"/>
    </source>
</evidence>
<evidence type="ECO:0000256" key="4">
    <source>
        <dbReference type="PROSITE-ProRule" id="PRU00723"/>
    </source>
</evidence>
<keyword evidence="4" id="KW-0863">Zinc-finger</keyword>
<evidence type="ECO:0000256" key="2">
    <source>
        <dbReference type="ARBA" id="ARBA00023242"/>
    </source>
</evidence>
<keyword evidence="2" id="KW-0539">Nucleus</keyword>
<accession>A0AAN9AG26</accession>
<dbReference type="PANTHER" id="PTHR45740:SF2">
    <property type="entry name" value="POLY [ADP-RIBOSE] POLYMERASE"/>
    <property type="match status" value="1"/>
</dbReference>